<name>A0AAW1RSQ4_9CHLO</name>
<dbReference type="PANTHER" id="PTHR10582:SF2">
    <property type="entry name" value="INACTIVE"/>
    <property type="match status" value="1"/>
</dbReference>
<feature type="transmembrane region" description="Helical" evidence="7">
    <location>
        <begin position="374"/>
        <end position="395"/>
    </location>
</feature>
<evidence type="ECO:0000256" key="1">
    <source>
        <dbReference type="ARBA" id="ARBA00004141"/>
    </source>
</evidence>
<protein>
    <recommendedName>
        <fullName evidence="8">Ion transport domain-containing protein</fullName>
    </recommendedName>
</protein>
<evidence type="ECO:0000256" key="2">
    <source>
        <dbReference type="ARBA" id="ARBA00022692"/>
    </source>
</evidence>
<feature type="transmembrane region" description="Helical" evidence="7">
    <location>
        <begin position="342"/>
        <end position="362"/>
    </location>
</feature>
<comment type="subcellular location">
    <subcellularLocation>
        <location evidence="1">Membrane</location>
        <topology evidence="1">Multi-pass membrane protein</topology>
    </subcellularLocation>
</comment>
<reference evidence="9 10" key="1">
    <citation type="journal article" date="2024" name="Nat. Commun.">
        <title>Phylogenomics reveals the evolutionary origins of lichenization in chlorophyte algae.</title>
        <authorList>
            <person name="Puginier C."/>
            <person name="Libourel C."/>
            <person name="Otte J."/>
            <person name="Skaloud P."/>
            <person name="Haon M."/>
            <person name="Grisel S."/>
            <person name="Petersen M."/>
            <person name="Berrin J.G."/>
            <person name="Delaux P.M."/>
            <person name="Dal Grande F."/>
            <person name="Keller J."/>
        </authorList>
    </citation>
    <scope>NUCLEOTIDE SEQUENCE [LARGE SCALE GENOMIC DNA]</scope>
    <source>
        <strain evidence="9 10">SAG 2145</strain>
    </source>
</reference>
<dbReference type="GO" id="GO:0005886">
    <property type="term" value="C:plasma membrane"/>
    <property type="evidence" value="ECO:0007669"/>
    <property type="project" value="TreeGrafter"/>
</dbReference>
<evidence type="ECO:0000256" key="5">
    <source>
        <dbReference type="ARBA" id="ARBA00023136"/>
    </source>
</evidence>
<dbReference type="InterPro" id="IPR005821">
    <property type="entry name" value="Ion_trans_dom"/>
</dbReference>
<evidence type="ECO:0000313" key="9">
    <source>
        <dbReference type="EMBL" id="KAK9836724.1"/>
    </source>
</evidence>
<sequence length="489" mass="54631">MSDQPLLHGREDSSLASAEQGGSGSVSIAELMARPTDKIQEHLAESGVRHLGYVTSKAGYVDDLFDDDGMRTAGASSAEVDHSNMWQKKLKTSSRAHEQTRDVELEASVITLKHAANADDAGLINPLLKKVQQHLLPEKVFTIPAVKAVILYKWTSWAQQLLWLEVAFYALWLFGFQAFVLLFQDEDTKRSLPELLATTRGIGTVVAEAAALFGMAPFLWIEACTLKEYGVFGWASIWNVMDVAMYINQVAIAVMHLGRFNVSSDLLSVLMAFQVLLLWINKVQYFSRVLQPAKNPFIDTLTVVIEDVKWFLFLLVLTLWGFACAFYILFRHDQQHEEFRTIGAAVLTTVTMLLGGVDFKLIHQSHNPNVATVLLVAYVFSMCIVLLNCLIAIMSESANKVAENREERFWHGRAVVIDELETTMPTWLRLHFVPYPTYVHLLQVSDRNKPAAGTPNEQPAASTAGLEARIAALEGQIAELVRLQKQQLS</sequence>
<dbReference type="AlphaFoldDB" id="A0AAW1RSQ4"/>
<feature type="transmembrane region" description="Helical" evidence="7">
    <location>
        <begin position="195"/>
        <end position="220"/>
    </location>
</feature>
<proteinExistence type="predicted"/>
<dbReference type="Gene3D" id="1.10.287.70">
    <property type="match status" value="1"/>
</dbReference>
<evidence type="ECO:0000256" key="7">
    <source>
        <dbReference type="SAM" id="Phobius"/>
    </source>
</evidence>
<feature type="transmembrane region" description="Helical" evidence="7">
    <location>
        <begin position="232"/>
        <end position="255"/>
    </location>
</feature>
<dbReference type="EMBL" id="JALJOS010000007">
    <property type="protein sequence ID" value="KAK9836724.1"/>
    <property type="molecule type" value="Genomic_DNA"/>
</dbReference>
<feature type="domain" description="Ion transport" evidence="8">
    <location>
        <begin position="234"/>
        <end position="405"/>
    </location>
</feature>
<dbReference type="InterPro" id="IPR024862">
    <property type="entry name" value="TRPV"/>
</dbReference>
<keyword evidence="5 7" id="KW-0472">Membrane</keyword>
<evidence type="ECO:0000256" key="4">
    <source>
        <dbReference type="ARBA" id="ARBA00022989"/>
    </source>
</evidence>
<evidence type="ECO:0000313" key="10">
    <source>
        <dbReference type="Proteomes" id="UP001438707"/>
    </source>
</evidence>
<dbReference type="PANTHER" id="PTHR10582">
    <property type="entry name" value="TRANSIENT RECEPTOR POTENTIAL ION CHANNEL PROTEIN"/>
    <property type="match status" value="1"/>
</dbReference>
<evidence type="ECO:0000259" key="8">
    <source>
        <dbReference type="Pfam" id="PF00520"/>
    </source>
</evidence>
<feature type="region of interest" description="Disordered" evidence="6">
    <location>
        <begin position="1"/>
        <end position="22"/>
    </location>
</feature>
<gene>
    <name evidence="9" type="ORF">WJX74_006711</name>
</gene>
<organism evidence="9 10">
    <name type="scientific">Apatococcus lobatus</name>
    <dbReference type="NCBI Taxonomy" id="904363"/>
    <lineage>
        <taxon>Eukaryota</taxon>
        <taxon>Viridiplantae</taxon>
        <taxon>Chlorophyta</taxon>
        <taxon>core chlorophytes</taxon>
        <taxon>Trebouxiophyceae</taxon>
        <taxon>Chlorellales</taxon>
        <taxon>Chlorellaceae</taxon>
        <taxon>Apatococcus</taxon>
    </lineage>
</organism>
<accession>A0AAW1RSQ4</accession>
<keyword evidence="3" id="KW-0677">Repeat</keyword>
<dbReference type="GO" id="GO:0098703">
    <property type="term" value="P:calcium ion import across plasma membrane"/>
    <property type="evidence" value="ECO:0007669"/>
    <property type="project" value="TreeGrafter"/>
</dbReference>
<dbReference type="Pfam" id="PF00520">
    <property type="entry name" value="Ion_trans"/>
    <property type="match status" value="1"/>
</dbReference>
<evidence type="ECO:0000256" key="6">
    <source>
        <dbReference type="SAM" id="MobiDB-lite"/>
    </source>
</evidence>
<comment type="caution">
    <text evidence="9">The sequence shown here is derived from an EMBL/GenBank/DDBJ whole genome shotgun (WGS) entry which is preliminary data.</text>
</comment>
<keyword evidence="2 7" id="KW-0812">Transmembrane</keyword>
<feature type="transmembrane region" description="Helical" evidence="7">
    <location>
        <begin position="262"/>
        <end position="280"/>
    </location>
</feature>
<feature type="transmembrane region" description="Helical" evidence="7">
    <location>
        <begin position="161"/>
        <end position="183"/>
    </location>
</feature>
<evidence type="ECO:0000256" key="3">
    <source>
        <dbReference type="ARBA" id="ARBA00022737"/>
    </source>
</evidence>
<keyword evidence="10" id="KW-1185">Reference proteome</keyword>
<feature type="transmembrane region" description="Helical" evidence="7">
    <location>
        <begin position="310"/>
        <end position="330"/>
    </location>
</feature>
<dbReference type="Proteomes" id="UP001438707">
    <property type="component" value="Unassembled WGS sequence"/>
</dbReference>
<dbReference type="GO" id="GO:0005216">
    <property type="term" value="F:monoatomic ion channel activity"/>
    <property type="evidence" value="ECO:0007669"/>
    <property type="project" value="InterPro"/>
</dbReference>
<keyword evidence="4 7" id="KW-1133">Transmembrane helix</keyword>